<sequence>MCRFDEHHQQCKVDGSDGKRSRSTSTRKEILQPSVKLGLGTPVILALSIGCSIFLHAYLCDVIQVLNREIQRFQQSESDAFFVNIGLIVQEP</sequence>
<organism evidence="1 2">
    <name type="scientific">Populus alba</name>
    <name type="common">White poplar</name>
    <dbReference type="NCBI Taxonomy" id="43335"/>
    <lineage>
        <taxon>Eukaryota</taxon>
        <taxon>Viridiplantae</taxon>
        <taxon>Streptophyta</taxon>
        <taxon>Embryophyta</taxon>
        <taxon>Tracheophyta</taxon>
        <taxon>Spermatophyta</taxon>
        <taxon>Magnoliopsida</taxon>
        <taxon>eudicotyledons</taxon>
        <taxon>Gunneridae</taxon>
        <taxon>Pentapetalae</taxon>
        <taxon>rosids</taxon>
        <taxon>fabids</taxon>
        <taxon>Malpighiales</taxon>
        <taxon>Salicaceae</taxon>
        <taxon>Saliceae</taxon>
        <taxon>Populus</taxon>
    </lineage>
</organism>
<dbReference type="Proteomes" id="UP000309997">
    <property type="component" value="Unassembled WGS sequence"/>
</dbReference>
<comment type="caution">
    <text evidence="1">The sequence shown here is derived from an EMBL/GenBank/DDBJ whole genome shotgun (WGS) entry which is preliminary data.</text>
</comment>
<reference evidence="1 2" key="1">
    <citation type="journal article" date="2024" name="Plant Biotechnol. J.">
        <title>Genome and CRISPR/Cas9 system of a widespread forest tree (Populus alba) in the world.</title>
        <authorList>
            <person name="Liu Y.J."/>
            <person name="Jiang P.F."/>
            <person name="Han X.M."/>
            <person name="Li X.Y."/>
            <person name="Wang H.M."/>
            <person name="Wang Y.J."/>
            <person name="Wang X.X."/>
            <person name="Zeng Q.Y."/>
        </authorList>
    </citation>
    <scope>NUCLEOTIDE SEQUENCE [LARGE SCALE GENOMIC DNA]</scope>
    <source>
        <strain evidence="2">cv. PAL-ZL1</strain>
    </source>
</reference>
<dbReference type="EMBL" id="RCHU02000007">
    <property type="protein sequence ID" value="KAL3584188.1"/>
    <property type="molecule type" value="Genomic_DNA"/>
</dbReference>
<evidence type="ECO:0000313" key="1">
    <source>
        <dbReference type="EMBL" id="KAL3584188.1"/>
    </source>
</evidence>
<name>A0ACC4BZS4_POPAL</name>
<gene>
    <name evidence="1" type="ORF">D5086_015249</name>
</gene>
<evidence type="ECO:0000313" key="2">
    <source>
        <dbReference type="Proteomes" id="UP000309997"/>
    </source>
</evidence>
<proteinExistence type="predicted"/>
<protein>
    <submittedName>
        <fullName evidence="1">Uncharacterized protein</fullName>
    </submittedName>
</protein>
<keyword evidence="2" id="KW-1185">Reference proteome</keyword>
<accession>A0ACC4BZS4</accession>